<feature type="compositionally biased region" description="Basic and acidic residues" evidence="10">
    <location>
        <begin position="636"/>
        <end position="650"/>
    </location>
</feature>
<name>A0A3A2Z532_9EURO</name>
<keyword evidence="13" id="KW-1185">Reference proteome</keyword>
<comment type="similarity">
    <text evidence="2">Belongs to the WD repeat MET30/SCONB/SCON-2 family.</text>
</comment>
<dbReference type="OrthoDB" id="19711at2759"/>
<dbReference type="SUPFAM" id="SSF81383">
    <property type="entry name" value="F-box domain"/>
    <property type="match status" value="1"/>
</dbReference>
<feature type="compositionally biased region" description="Basic and acidic residues" evidence="10">
    <location>
        <begin position="186"/>
        <end position="196"/>
    </location>
</feature>
<evidence type="ECO:0000256" key="5">
    <source>
        <dbReference type="ARBA" id="ARBA00022574"/>
    </source>
</evidence>
<comment type="subunit">
    <text evidence="3">Component of the SCF(sconB) E3 ubiquitin ligase complex.</text>
</comment>
<comment type="function">
    <text evidence="1">Component of the SCF(sconB) E3 ubiquitin ligase complex involved in the regulation of sulfur metabolite repression, probably by mediating the inactivation or degradation of the metR transcription factor.</text>
</comment>
<feature type="region of interest" description="Disordered" evidence="10">
    <location>
        <begin position="622"/>
        <end position="656"/>
    </location>
</feature>
<dbReference type="InterPro" id="IPR020472">
    <property type="entry name" value="WD40_PAC1"/>
</dbReference>
<dbReference type="SUPFAM" id="SSF50978">
    <property type="entry name" value="WD40 repeat-like"/>
    <property type="match status" value="1"/>
</dbReference>
<dbReference type="InterPro" id="IPR036322">
    <property type="entry name" value="WD40_repeat_dom_sf"/>
</dbReference>
<dbReference type="CDD" id="cd00200">
    <property type="entry name" value="WD40"/>
    <property type="match status" value="1"/>
</dbReference>
<dbReference type="STRING" id="2070753.A0A3A2Z532"/>
<dbReference type="SMART" id="SM00256">
    <property type="entry name" value="FBOX"/>
    <property type="match status" value="1"/>
</dbReference>
<feature type="domain" description="F-box" evidence="11">
    <location>
        <begin position="106"/>
        <end position="152"/>
    </location>
</feature>
<evidence type="ECO:0000313" key="12">
    <source>
        <dbReference type="EMBL" id="RJE18198.1"/>
    </source>
</evidence>
<proteinExistence type="inferred from homology"/>
<evidence type="ECO:0000256" key="8">
    <source>
        <dbReference type="ARBA" id="ARBA00032113"/>
    </source>
</evidence>
<accession>A0A3A2Z532</accession>
<dbReference type="PROSITE" id="PS00678">
    <property type="entry name" value="WD_REPEATS_1"/>
    <property type="match status" value="2"/>
</dbReference>
<protein>
    <recommendedName>
        <fullName evidence="4">Probable E3 ubiquitin ligase complex SCF subunit sconB</fullName>
    </recommendedName>
    <alternativeName>
        <fullName evidence="8">Sulfur controller B</fullName>
    </alternativeName>
    <alternativeName>
        <fullName evidence="7">Sulfur metabolite repression control protein B</fullName>
    </alternativeName>
</protein>
<feature type="repeat" description="WD" evidence="9">
    <location>
        <begin position="501"/>
        <end position="540"/>
    </location>
</feature>
<dbReference type="EMBL" id="MVGC01000603">
    <property type="protein sequence ID" value="RJE18198.1"/>
    <property type="molecule type" value="Genomic_DNA"/>
</dbReference>
<evidence type="ECO:0000259" key="11">
    <source>
        <dbReference type="PROSITE" id="PS50181"/>
    </source>
</evidence>
<feature type="repeat" description="WD" evidence="9">
    <location>
        <begin position="327"/>
        <end position="366"/>
    </location>
</feature>
<comment type="caution">
    <text evidence="12">The sequence shown here is derived from an EMBL/GenBank/DDBJ whole genome shotgun (WGS) entry which is preliminary data.</text>
</comment>
<feature type="repeat" description="WD" evidence="9">
    <location>
        <begin position="413"/>
        <end position="443"/>
    </location>
</feature>
<dbReference type="InterPro" id="IPR001810">
    <property type="entry name" value="F-box_dom"/>
</dbReference>
<evidence type="ECO:0000256" key="3">
    <source>
        <dbReference type="ARBA" id="ARBA00011725"/>
    </source>
</evidence>
<dbReference type="SMART" id="SM00320">
    <property type="entry name" value="WD40"/>
    <property type="match status" value="6"/>
</dbReference>
<keyword evidence="5 9" id="KW-0853">WD repeat</keyword>
<dbReference type="Gene3D" id="2.130.10.10">
    <property type="entry name" value="YVTN repeat-like/Quinoprotein amine dehydrogenase"/>
    <property type="match status" value="2"/>
</dbReference>
<dbReference type="InterPro" id="IPR015943">
    <property type="entry name" value="WD40/YVTN_repeat-like_dom_sf"/>
</dbReference>
<dbReference type="InterPro" id="IPR001680">
    <property type="entry name" value="WD40_rpt"/>
</dbReference>
<evidence type="ECO:0000313" key="13">
    <source>
        <dbReference type="Proteomes" id="UP000266188"/>
    </source>
</evidence>
<feature type="compositionally biased region" description="Basic and acidic residues" evidence="10">
    <location>
        <begin position="222"/>
        <end position="244"/>
    </location>
</feature>
<dbReference type="PRINTS" id="PR00320">
    <property type="entry name" value="GPROTEINBRPT"/>
</dbReference>
<feature type="repeat" description="WD" evidence="9">
    <location>
        <begin position="541"/>
        <end position="580"/>
    </location>
</feature>
<evidence type="ECO:0000256" key="1">
    <source>
        <dbReference type="ARBA" id="ARBA00002730"/>
    </source>
</evidence>
<feature type="compositionally biased region" description="Polar residues" evidence="10">
    <location>
        <begin position="747"/>
        <end position="768"/>
    </location>
</feature>
<evidence type="ECO:0000256" key="10">
    <source>
        <dbReference type="SAM" id="MobiDB-lite"/>
    </source>
</evidence>
<dbReference type="Pfam" id="PF00400">
    <property type="entry name" value="WD40"/>
    <property type="match status" value="5"/>
</dbReference>
<dbReference type="Gene3D" id="1.20.1280.50">
    <property type="match status" value="1"/>
</dbReference>
<evidence type="ECO:0000256" key="2">
    <source>
        <dbReference type="ARBA" id="ARBA00007968"/>
    </source>
</evidence>
<dbReference type="InterPro" id="IPR036047">
    <property type="entry name" value="F-box-like_dom_sf"/>
</dbReference>
<dbReference type="PANTHER" id="PTHR14604:SF4">
    <property type="entry name" value="F-BOX DOMAIN-CONTAINING PROTEIN"/>
    <property type="match status" value="1"/>
</dbReference>
<dbReference type="InterPro" id="IPR019775">
    <property type="entry name" value="WD40_repeat_CS"/>
</dbReference>
<evidence type="ECO:0000256" key="4">
    <source>
        <dbReference type="ARBA" id="ARBA00015819"/>
    </source>
</evidence>
<dbReference type="Pfam" id="PF12937">
    <property type="entry name" value="F-box-like"/>
    <property type="match status" value="1"/>
</dbReference>
<evidence type="ECO:0000256" key="9">
    <source>
        <dbReference type="PROSITE-ProRule" id="PRU00221"/>
    </source>
</evidence>
<dbReference type="PROSITE" id="PS50294">
    <property type="entry name" value="WD_REPEATS_REGION"/>
    <property type="match status" value="4"/>
</dbReference>
<reference evidence="13" key="1">
    <citation type="submission" date="2017-02" db="EMBL/GenBank/DDBJ databases">
        <authorList>
            <person name="Tafer H."/>
            <person name="Lopandic K."/>
        </authorList>
    </citation>
    <scope>NUCLEOTIDE SEQUENCE [LARGE SCALE GENOMIC DNA]</scope>
    <source>
        <strain evidence="13">CBS 366.77</strain>
    </source>
</reference>
<keyword evidence="6" id="KW-0677">Repeat</keyword>
<feature type="region of interest" description="Disordered" evidence="10">
    <location>
        <begin position="170"/>
        <end position="244"/>
    </location>
</feature>
<organism evidence="12 13">
    <name type="scientific">Aspergillus sclerotialis</name>
    <dbReference type="NCBI Taxonomy" id="2070753"/>
    <lineage>
        <taxon>Eukaryota</taxon>
        <taxon>Fungi</taxon>
        <taxon>Dikarya</taxon>
        <taxon>Ascomycota</taxon>
        <taxon>Pezizomycotina</taxon>
        <taxon>Eurotiomycetes</taxon>
        <taxon>Eurotiomycetidae</taxon>
        <taxon>Eurotiales</taxon>
        <taxon>Aspergillaceae</taxon>
        <taxon>Aspergillus</taxon>
        <taxon>Aspergillus subgen. Polypaecilum</taxon>
    </lineage>
</organism>
<feature type="region of interest" description="Disordered" evidence="10">
    <location>
        <begin position="732"/>
        <end position="792"/>
    </location>
</feature>
<evidence type="ECO:0000256" key="7">
    <source>
        <dbReference type="ARBA" id="ARBA00030034"/>
    </source>
</evidence>
<dbReference type="AlphaFoldDB" id="A0A3A2Z532"/>
<sequence length="871" mass="95964">MDEEAITDSGIPLLQGSSYPPHFTASSLSASFKLDEGYSDETRGQLNCDLNAPSHNVMSLPHWLLAQSEADRAVALLVELAYSLLRTVRTSTVAAIVERLAPLLHKDPVIILPPEITFEIFSYLDAKTLIAASAASRAWRNRVLDSRLWRDLYIREGWLADTEAIEKCEQAYSGSASPQSRKSRTRHPDSDVGEPKLKKRVPPTWLGSHNVGPQSSQEAEDGDRMESDCDGDHDMSDALDDHHTSSADCLLSPTITDGQTGHVLSEPAPHPSVAVYSPLKSSLWTRLPNGSVKLNWQHLYKQRRRLEDNWLKARYTNFQLPHPLYPDEAHGECVYAIQFSGKWLVSGSRDQTIRVWDLETKRLRYPPLVGHEKSVLCLQVDPSPSEDIIMSGSSDTSVILWRFSTGQMIHKIPNAHDDSVLNVKYDKRYLVTCSKDMVIKVWNRRELLPTDTEYPSVYKGGNVTYPSYIIDTTYTSPSTLEADIANGHIQKLAPYSLLMTLEGHLAAVNSIQITDHEIVSASGDRLIKIWDIHNGTCKKTLVGHEKGIACVQFDGRRIISGSNDNTVRIYDHASGAEVACLQGHGSLVRAVQAGFGDPPGAGETMRREAEAVDEDFLETHRSGALADLSPGPSRQQTRDRTSARDPKDIRVLGASIPPGGGGGKWGRIVSGSYDEYVLIWRKDHEGKWVISQRLHQAAAVARASRAPVTSRPPRLMQAVQNQMAHVTAHGSLNAGQSAYPPRFPTDSEGNAQASAGQMTHAQGPTSLAAQPGPSSVAPTPAGPTAPHPQAVVNGQAPNRHRVQLPPHHHHLARRTPNQGFQPVQQMVPRVFKLQFDAHKIVCSSQDPRIVAWDFSCDDEEIAEACQFFIGL</sequence>
<evidence type="ECO:0000256" key="6">
    <source>
        <dbReference type="ARBA" id="ARBA00022737"/>
    </source>
</evidence>
<dbReference type="PROSITE" id="PS50082">
    <property type="entry name" value="WD_REPEATS_2"/>
    <property type="match status" value="5"/>
</dbReference>
<dbReference type="PANTHER" id="PTHR14604">
    <property type="entry name" value="WD40 REPEAT PF20"/>
    <property type="match status" value="1"/>
</dbReference>
<feature type="repeat" description="WD" evidence="9">
    <location>
        <begin position="368"/>
        <end position="411"/>
    </location>
</feature>
<gene>
    <name evidence="12" type="ORF">PHISCL_09469</name>
</gene>
<dbReference type="Proteomes" id="UP000266188">
    <property type="component" value="Unassembled WGS sequence"/>
</dbReference>
<dbReference type="InterPro" id="IPR050995">
    <property type="entry name" value="WD-F-box_domain-protein"/>
</dbReference>
<dbReference type="PROSITE" id="PS50181">
    <property type="entry name" value="FBOX"/>
    <property type="match status" value="1"/>
</dbReference>